<keyword evidence="6 12" id="KW-0489">Methyltransferase</keyword>
<evidence type="ECO:0000313" key="13">
    <source>
        <dbReference type="Proteomes" id="UP000317122"/>
    </source>
</evidence>
<reference evidence="12 13" key="1">
    <citation type="journal article" date="2015" name="Stand. Genomic Sci.">
        <title>Genomic Encyclopedia of Bacterial and Archaeal Type Strains, Phase III: the genomes of soil and plant-associated and newly described type strains.</title>
        <authorList>
            <person name="Whitman W.B."/>
            <person name="Woyke T."/>
            <person name="Klenk H.P."/>
            <person name="Zhou Y."/>
            <person name="Lilburn T.G."/>
            <person name="Beck B.J."/>
            <person name="De Vos P."/>
            <person name="Vandamme P."/>
            <person name="Eisen J.A."/>
            <person name="Garrity G."/>
            <person name="Hugenholtz P."/>
            <person name="Kyrpides N.C."/>
        </authorList>
    </citation>
    <scope>NUCLEOTIDE SEQUENCE [LARGE SCALE GENOMIC DNA]</scope>
    <source>
        <strain evidence="12 13">CGMCC 1.2546</strain>
    </source>
</reference>
<dbReference type="Gene3D" id="3.40.50.150">
    <property type="entry name" value="Vaccinia Virus protein VP39"/>
    <property type="match status" value="1"/>
</dbReference>
<dbReference type="GO" id="GO:0005737">
    <property type="term" value="C:cytoplasm"/>
    <property type="evidence" value="ECO:0007669"/>
    <property type="project" value="UniProtKB-SubCell"/>
</dbReference>
<dbReference type="RefSeq" id="WP_162457877.1">
    <property type="nucleotide sequence ID" value="NZ_BSPF01000121.1"/>
</dbReference>
<dbReference type="EC" id="2.1.1.77" evidence="3"/>
<evidence type="ECO:0000256" key="11">
    <source>
        <dbReference type="ARBA" id="ARBA00031350"/>
    </source>
</evidence>
<organism evidence="12 13">
    <name type="scientific">Mesorhizobium tianshanense</name>
    <dbReference type="NCBI Taxonomy" id="39844"/>
    <lineage>
        <taxon>Bacteria</taxon>
        <taxon>Pseudomonadati</taxon>
        <taxon>Pseudomonadota</taxon>
        <taxon>Alphaproteobacteria</taxon>
        <taxon>Hyphomicrobiales</taxon>
        <taxon>Phyllobacteriaceae</taxon>
        <taxon>Mesorhizobium</taxon>
    </lineage>
</organism>
<dbReference type="GO" id="GO:0032259">
    <property type="term" value="P:methylation"/>
    <property type="evidence" value="ECO:0007669"/>
    <property type="project" value="UniProtKB-KW"/>
</dbReference>
<dbReference type="Proteomes" id="UP000317122">
    <property type="component" value="Unassembled WGS sequence"/>
</dbReference>
<evidence type="ECO:0000256" key="1">
    <source>
        <dbReference type="ARBA" id="ARBA00004496"/>
    </source>
</evidence>
<dbReference type="InterPro" id="IPR029063">
    <property type="entry name" value="SAM-dependent_MTases_sf"/>
</dbReference>
<evidence type="ECO:0000256" key="10">
    <source>
        <dbReference type="ARBA" id="ARBA00031323"/>
    </source>
</evidence>
<name>A0A562P8W9_9HYPH</name>
<accession>A0A562P8W9</accession>
<comment type="subcellular location">
    <subcellularLocation>
        <location evidence="1">Cytoplasm</location>
    </subcellularLocation>
</comment>
<comment type="similarity">
    <text evidence="2">Belongs to the methyltransferase superfamily. L-isoaspartyl/D-aspartyl protein methyltransferase family.</text>
</comment>
<keyword evidence="13" id="KW-1185">Reference proteome</keyword>
<evidence type="ECO:0000313" key="12">
    <source>
        <dbReference type="EMBL" id="TWI40829.1"/>
    </source>
</evidence>
<evidence type="ECO:0000256" key="8">
    <source>
        <dbReference type="ARBA" id="ARBA00022691"/>
    </source>
</evidence>
<evidence type="ECO:0000256" key="6">
    <source>
        <dbReference type="ARBA" id="ARBA00022603"/>
    </source>
</evidence>
<evidence type="ECO:0000256" key="7">
    <source>
        <dbReference type="ARBA" id="ARBA00022679"/>
    </source>
</evidence>
<proteinExistence type="inferred from homology"/>
<dbReference type="PANTHER" id="PTHR11579">
    <property type="entry name" value="PROTEIN-L-ISOASPARTATE O-METHYLTRANSFERASE"/>
    <property type="match status" value="1"/>
</dbReference>
<dbReference type="CDD" id="cd02440">
    <property type="entry name" value="AdoMet_MTases"/>
    <property type="match status" value="1"/>
</dbReference>
<evidence type="ECO:0000256" key="2">
    <source>
        <dbReference type="ARBA" id="ARBA00005369"/>
    </source>
</evidence>
<evidence type="ECO:0000256" key="4">
    <source>
        <dbReference type="ARBA" id="ARBA00013346"/>
    </source>
</evidence>
<dbReference type="Pfam" id="PF01135">
    <property type="entry name" value="PCMT"/>
    <property type="match status" value="1"/>
</dbReference>
<keyword evidence="8" id="KW-0949">S-adenosyl-L-methionine</keyword>
<dbReference type="AlphaFoldDB" id="A0A562P8W9"/>
<keyword evidence="5" id="KW-0963">Cytoplasm</keyword>
<dbReference type="PANTHER" id="PTHR11579:SF0">
    <property type="entry name" value="PROTEIN-L-ISOASPARTATE(D-ASPARTATE) O-METHYLTRANSFERASE"/>
    <property type="match status" value="1"/>
</dbReference>
<gene>
    <name evidence="12" type="ORF">IQ26_01250</name>
</gene>
<comment type="caution">
    <text evidence="12">The sequence shown here is derived from an EMBL/GenBank/DDBJ whole genome shotgun (WGS) entry which is preliminary data.</text>
</comment>
<dbReference type="GO" id="GO:0004719">
    <property type="term" value="F:protein-L-isoaspartate (D-aspartate) O-methyltransferase activity"/>
    <property type="evidence" value="ECO:0007669"/>
    <property type="project" value="UniProtKB-EC"/>
</dbReference>
<evidence type="ECO:0000256" key="5">
    <source>
        <dbReference type="ARBA" id="ARBA00022490"/>
    </source>
</evidence>
<keyword evidence="7 12" id="KW-0808">Transferase</keyword>
<dbReference type="OrthoDB" id="9807766at2"/>
<dbReference type="SUPFAM" id="SSF53335">
    <property type="entry name" value="S-adenosyl-L-methionine-dependent methyltransferases"/>
    <property type="match status" value="1"/>
</dbReference>
<sequence>MPTRTDDGEARRWFAEDLRVSSPVVHNPAVIDAFAKVPREEYLGKGPWRIHSRLQVGAVHTSPTATLHEIYHDVLVSLDEKRGLNSGLPSLWAFVFDHLNIAPGQTILQVGAGVGYFTAILAELTGSEGRVIAYEIDEELARRAQSNLAHYAHVEVISGDATQAVALPNLDVVVAFAGVTHVPERWLSNLSDVGRMALPFTGEDQWGFMMLLERAGDTFPVRSLVPCGFYHCGGARRSEEEEALTAALKVARGKVTDLAQYHRGRSDNCIEDAWLVTDAYWISKA</sequence>
<evidence type="ECO:0000256" key="3">
    <source>
        <dbReference type="ARBA" id="ARBA00011890"/>
    </source>
</evidence>
<dbReference type="EMBL" id="VLKT01000006">
    <property type="protein sequence ID" value="TWI40829.1"/>
    <property type="molecule type" value="Genomic_DNA"/>
</dbReference>
<evidence type="ECO:0000256" key="9">
    <source>
        <dbReference type="ARBA" id="ARBA00030757"/>
    </source>
</evidence>
<dbReference type="InterPro" id="IPR000682">
    <property type="entry name" value="PCMT"/>
</dbReference>
<protein>
    <recommendedName>
        <fullName evidence="4">Protein-L-isoaspartate O-methyltransferase</fullName>
        <ecNumber evidence="3">2.1.1.77</ecNumber>
    </recommendedName>
    <alternativeName>
        <fullName evidence="11">L-isoaspartyl protein carboxyl methyltransferase</fullName>
    </alternativeName>
    <alternativeName>
        <fullName evidence="9">Protein L-isoaspartyl methyltransferase</fullName>
    </alternativeName>
    <alternativeName>
        <fullName evidence="10">Protein-beta-aspartate methyltransferase</fullName>
    </alternativeName>
</protein>